<keyword evidence="3 8" id="KW-0479">Metal-binding</keyword>
<keyword evidence="11" id="KW-1185">Reference proteome</keyword>
<dbReference type="GO" id="GO:0004089">
    <property type="term" value="F:carbonate dehydratase activity"/>
    <property type="evidence" value="ECO:0007669"/>
    <property type="project" value="UniProtKB-UniRule"/>
</dbReference>
<evidence type="ECO:0000313" key="11">
    <source>
        <dbReference type="Proteomes" id="UP000031419"/>
    </source>
</evidence>
<dbReference type="PROSITE" id="PS00704">
    <property type="entry name" value="PROK_CO2_ANHYDRASE_1"/>
    <property type="match status" value="1"/>
</dbReference>
<keyword evidence="4 8" id="KW-0862">Zinc</keyword>
<comment type="catalytic activity">
    <reaction evidence="7 9">
        <text>hydrogencarbonate + H(+) = CO2 + H2O</text>
        <dbReference type="Rhea" id="RHEA:10748"/>
        <dbReference type="ChEBI" id="CHEBI:15377"/>
        <dbReference type="ChEBI" id="CHEBI:15378"/>
        <dbReference type="ChEBI" id="CHEBI:16526"/>
        <dbReference type="ChEBI" id="CHEBI:17544"/>
        <dbReference type="EC" id="4.2.1.1"/>
    </reaction>
</comment>
<evidence type="ECO:0000256" key="4">
    <source>
        <dbReference type="ARBA" id="ARBA00022833"/>
    </source>
</evidence>
<dbReference type="OrthoDB" id="9771198at2"/>
<evidence type="ECO:0000256" key="1">
    <source>
        <dbReference type="ARBA" id="ARBA00006217"/>
    </source>
</evidence>
<dbReference type="STRING" id="28042.GU90_08290"/>
<feature type="binding site" evidence="8">
    <location>
        <position position="98"/>
    </location>
    <ligand>
        <name>Zn(2+)</name>
        <dbReference type="ChEBI" id="CHEBI:29105"/>
    </ligand>
</feature>
<dbReference type="EC" id="4.2.1.1" evidence="2 9"/>
<comment type="cofactor">
    <cofactor evidence="8">
        <name>Zn(2+)</name>
        <dbReference type="ChEBI" id="CHEBI:29105"/>
    </cofactor>
    <text evidence="8">Binds 1 zinc ion per subunit.</text>
</comment>
<evidence type="ECO:0000256" key="9">
    <source>
        <dbReference type="RuleBase" id="RU003956"/>
    </source>
</evidence>
<reference evidence="10 11" key="1">
    <citation type="submission" date="2014-06" db="EMBL/GenBank/DDBJ databases">
        <title>Saccharopolyspora rectivirgula DSM-43113 Genome sequencing.</title>
        <authorList>
            <person name="Barrera C."/>
            <person name="Millon L."/>
            <person name="Rognon B."/>
            <person name="Zaugg C."/>
            <person name="Monod M."/>
        </authorList>
    </citation>
    <scope>NUCLEOTIDE SEQUENCE [LARGE SCALE GENOMIC DNA]</scope>
    <source>
        <strain evidence="10 11">DSM 43113</strain>
    </source>
</reference>
<dbReference type="eggNOG" id="COG0288">
    <property type="taxonomic scope" value="Bacteria"/>
</dbReference>
<dbReference type="InterPro" id="IPR015892">
    <property type="entry name" value="Carbonic_anhydrase_CS"/>
</dbReference>
<dbReference type="GO" id="GO:0015976">
    <property type="term" value="P:carbon utilization"/>
    <property type="evidence" value="ECO:0007669"/>
    <property type="project" value="InterPro"/>
</dbReference>
<dbReference type="Gene3D" id="3.40.1050.10">
    <property type="entry name" value="Carbonic anhydrase"/>
    <property type="match status" value="1"/>
</dbReference>
<comment type="function">
    <text evidence="6">Catalyzes the reversible hydration of carbon dioxide to form bicarbonate.</text>
</comment>
<dbReference type="SMART" id="SM00947">
    <property type="entry name" value="Pro_CA"/>
    <property type="match status" value="1"/>
</dbReference>
<name>A0A073AZF6_9PSEU</name>
<feature type="binding site" evidence="8">
    <location>
        <position position="101"/>
    </location>
    <ligand>
        <name>Zn(2+)</name>
        <dbReference type="ChEBI" id="CHEBI:29105"/>
    </ligand>
</feature>
<dbReference type="RefSeq" id="WP_029720272.1">
    <property type="nucleotide sequence ID" value="NZ_JAJUIW010000012.1"/>
</dbReference>
<dbReference type="InterPro" id="IPR036874">
    <property type="entry name" value="Carbonic_anhydrase_sf"/>
</dbReference>
<organism evidence="10 11">
    <name type="scientific">Saccharopolyspora rectivirgula</name>
    <dbReference type="NCBI Taxonomy" id="28042"/>
    <lineage>
        <taxon>Bacteria</taxon>
        <taxon>Bacillati</taxon>
        <taxon>Actinomycetota</taxon>
        <taxon>Actinomycetes</taxon>
        <taxon>Pseudonocardiales</taxon>
        <taxon>Pseudonocardiaceae</taxon>
        <taxon>Saccharopolyspora</taxon>
    </lineage>
</organism>
<comment type="function">
    <text evidence="9">Reversible hydration of carbon dioxide.</text>
</comment>
<dbReference type="GO" id="GO:0008270">
    <property type="term" value="F:zinc ion binding"/>
    <property type="evidence" value="ECO:0007669"/>
    <property type="project" value="UniProtKB-UniRule"/>
</dbReference>
<dbReference type="SUPFAM" id="SSF53056">
    <property type="entry name" value="beta-carbonic anhydrase, cab"/>
    <property type="match status" value="1"/>
</dbReference>
<comment type="caution">
    <text evidence="10">The sequence shown here is derived from an EMBL/GenBank/DDBJ whole genome shotgun (WGS) entry which is preliminary data.</text>
</comment>
<proteinExistence type="inferred from homology"/>
<sequence length="199" mass="21868">MDFESLVRHARQYAGAVSQDLRQQLAAGQNPQALFICCSDSRVIPAHMTNAPPGSLFELRTAGNVVPEYTPYEPSSEMATIEYAVQILQVPNIVVCGHSHCGAVTALTLAGRGLESLPAMRNWLGISSSGDGAELTDPAVRAESKQHVLNQLRTLREYPFVRARVEQGLLQLHGWFYEIDTGLVYQCPQDDENGDFLPL</sequence>
<evidence type="ECO:0000256" key="2">
    <source>
        <dbReference type="ARBA" id="ARBA00012925"/>
    </source>
</evidence>
<dbReference type="Proteomes" id="UP000031419">
    <property type="component" value="Unassembled WGS sequence"/>
</dbReference>
<evidence type="ECO:0000256" key="6">
    <source>
        <dbReference type="ARBA" id="ARBA00024993"/>
    </source>
</evidence>
<evidence type="ECO:0000256" key="7">
    <source>
        <dbReference type="ARBA" id="ARBA00048348"/>
    </source>
</evidence>
<evidence type="ECO:0000256" key="8">
    <source>
        <dbReference type="PIRSR" id="PIRSR601765-1"/>
    </source>
</evidence>
<evidence type="ECO:0000256" key="5">
    <source>
        <dbReference type="ARBA" id="ARBA00023239"/>
    </source>
</evidence>
<dbReference type="EMBL" id="JNVU01000020">
    <property type="protein sequence ID" value="KEI44770.1"/>
    <property type="molecule type" value="Genomic_DNA"/>
</dbReference>
<feature type="binding site" evidence="8">
    <location>
        <position position="40"/>
    </location>
    <ligand>
        <name>Zn(2+)</name>
        <dbReference type="ChEBI" id="CHEBI:29105"/>
    </ligand>
</feature>
<dbReference type="PANTHER" id="PTHR11002:SF76">
    <property type="entry name" value="CARBONIC ANHYDRASE"/>
    <property type="match status" value="1"/>
</dbReference>
<dbReference type="PROSITE" id="PS00705">
    <property type="entry name" value="PROK_CO2_ANHYDRASE_2"/>
    <property type="match status" value="1"/>
</dbReference>
<evidence type="ECO:0000313" key="10">
    <source>
        <dbReference type="EMBL" id="KEI44770.1"/>
    </source>
</evidence>
<comment type="similarity">
    <text evidence="1 9">Belongs to the beta-class carbonic anhydrase family.</text>
</comment>
<protein>
    <recommendedName>
        <fullName evidence="2 9">Carbonic anhydrase</fullName>
        <ecNumber evidence="2 9">4.2.1.1</ecNumber>
    </recommendedName>
    <alternativeName>
        <fullName evidence="9">Carbonate dehydratase</fullName>
    </alternativeName>
</protein>
<accession>A0A073AZF6</accession>
<feature type="binding site" evidence="8">
    <location>
        <position position="38"/>
    </location>
    <ligand>
        <name>Zn(2+)</name>
        <dbReference type="ChEBI" id="CHEBI:29105"/>
    </ligand>
</feature>
<keyword evidence="5 9" id="KW-0456">Lyase</keyword>
<dbReference type="PANTHER" id="PTHR11002">
    <property type="entry name" value="CARBONIC ANHYDRASE"/>
    <property type="match status" value="1"/>
</dbReference>
<dbReference type="AlphaFoldDB" id="A0A073AZF6"/>
<dbReference type="InterPro" id="IPR001765">
    <property type="entry name" value="Carbonic_anhydrase"/>
</dbReference>
<dbReference type="Pfam" id="PF00484">
    <property type="entry name" value="Pro_CA"/>
    <property type="match status" value="1"/>
</dbReference>
<evidence type="ECO:0000256" key="3">
    <source>
        <dbReference type="ARBA" id="ARBA00022723"/>
    </source>
</evidence>
<gene>
    <name evidence="10" type="ORF">GU90_08290</name>
</gene>